<evidence type="ECO:0000256" key="1">
    <source>
        <dbReference type="SAM" id="SignalP"/>
    </source>
</evidence>
<organism evidence="2 3">
    <name type="scientific">Hymenobacter rigui</name>
    <dbReference type="NCBI Taxonomy" id="334424"/>
    <lineage>
        <taxon>Bacteria</taxon>
        <taxon>Pseudomonadati</taxon>
        <taxon>Bacteroidota</taxon>
        <taxon>Cytophagia</taxon>
        <taxon>Cytophagales</taxon>
        <taxon>Hymenobacteraceae</taxon>
        <taxon>Hymenobacter</taxon>
    </lineage>
</organism>
<name>A0A428KU36_9BACT</name>
<evidence type="ECO:0008006" key="4">
    <source>
        <dbReference type="Google" id="ProtNLM"/>
    </source>
</evidence>
<reference evidence="2 3" key="1">
    <citation type="submission" date="2018-12" db="EMBL/GenBank/DDBJ databases">
        <authorList>
            <person name="Feng G."/>
            <person name="Zhu H."/>
        </authorList>
    </citation>
    <scope>NUCLEOTIDE SEQUENCE [LARGE SCALE GENOMIC DNA]</scope>
    <source>
        <strain evidence="2 3">KCTC 12533</strain>
    </source>
</reference>
<dbReference type="AlphaFoldDB" id="A0A428KU36"/>
<proteinExistence type="predicted"/>
<protein>
    <recommendedName>
        <fullName evidence="4">Peptidase M48 domain-containing protein</fullName>
    </recommendedName>
</protein>
<evidence type="ECO:0000313" key="2">
    <source>
        <dbReference type="EMBL" id="RSK50092.1"/>
    </source>
</evidence>
<keyword evidence="3" id="KW-1185">Reference proteome</keyword>
<feature type="chain" id="PRO_5019454100" description="Peptidase M48 domain-containing protein" evidence="1">
    <location>
        <begin position="21"/>
        <end position="167"/>
    </location>
</feature>
<comment type="caution">
    <text evidence="2">The sequence shown here is derived from an EMBL/GenBank/DDBJ whole genome shotgun (WGS) entry which is preliminary data.</text>
</comment>
<dbReference type="RefSeq" id="WP_125418790.1">
    <property type="nucleotide sequence ID" value="NZ_RWIT01000002.1"/>
</dbReference>
<keyword evidence="1" id="KW-0732">Signal</keyword>
<evidence type="ECO:0000313" key="3">
    <source>
        <dbReference type="Proteomes" id="UP000273500"/>
    </source>
</evidence>
<gene>
    <name evidence="2" type="ORF">EI291_05425</name>
</gene>
<dbReference type="OrthoDB" id="9774900at2"/>
<dbReference type="EMBL" id="RWIT01000002">
    <property type="protein sequence ID" value="RSK50092.1"/>
    <property type="molecule type" value="Genomic_DNA"/>
</dbReference>
<sequence length="167" mass="18563">MKKFRLLVLLFTLVSLPGFGQWQQDLQQAAPAVRVFANASLNDIAMATFDQGGPVIYYNPMLCQQAGDLATAFMMTHEVGHHNLNQAVQMSGNPLAQLWLNMNQENAADAFAVEFWVARGNKLIIQSGAMFMWNVNNMGDSTHPPSRMRANNIAANYQRLTGMSLFP</sequence>
<dbReference type="Proteomes" id="UP000273500">
    <property type="component" value="Unassembled WGS sequence"/>
</dbReference>
<accession>A0A428KU36</accession>
<feature type="signal peptide" evidence="1">
    <location>
        <begin position="1"/>
        <end position="20"/>
    </location>
</feature>